<dbReference type="InterPro" id="IPR009057">
    <property type="entry name" value="Homeodomain-like_sf"/>
</dbReference>
<dbReference type="SUPFAM" id="SSF51215">
    <property type="entry name" value="Regulatory protein AraC"/>
    <property type="match status" value="1"/>
</dbReference>
<accession>A0A512RQP1</accession>
<dbReference type="PROSITE" id="PS01124">
    <property type="entry name" value="HTH_ARAC_FAMILY_2"/>
    <property type="match status" value="1"/>
</dbReference>
<evidence type="ECO:0000313" key="5">
    <source>
        <dbReference type="EMBL" id="GEP98016.1"/>
    </source>
</evidence>
<dbReference type="PANTHER" id="PTHR43280">
    <property type="entry name" value="ARAC-FAMILY TRANSCRIPTIONAL REGULATOR"/>
    <property type="match status" value="1"/>
</dbReference>
<dbReference type="GO" id="GO:0043565">
    <property type="term" value="F:sequence-specific DNA binding"/>
    <property type="evidence" value="ECO:0007669"/>
    <property type="project" value="InterPro"/>
</dbReference>
<sequence length="286" mass="32756">MSKISAIPVHTLNEKARQGIFIRKYDNQSISGPRIRNAHRDDHYIFILLEKGMGRMMLDFNELKVRGGALLCILPGQVHQGIALHNTSAWFVAMDTSYISDHYRAVFELQLPQLQAVRLKRSEMERVGACMQLLEKEFLQADSCPFRQQVVRSLADAMTGLFARAYATEMESGQPAAKRPALITRQFKSLLQSSYKTIKSPSAYANTLNISPSYLNEAVRMTTGMPVSYWIHQEIILEAKRMLYYTDVTVKEIAYALGYEDHTYFSRLFHKIAGMPPLAFRQKHRE</sequence>
<evidence type="ECO:0000259" key="4">
    <source>
        <dbReference type="PROSITE" id="PS01124"/>
    </source>
</evidence>
<gene>
    <name evidence="5" type="ORF">CCY01nite_42760</name>
</gene>
<dbReference type="Gene3D" id="1.10.10.60">
    <property type="entry name" value="Homeodomain-like"/>
    <property type="match status" value="1"/>
</dbReference>
<comment type="caution">
    <text evidence="5">The sequence shown here is derived from an EMBL/GenBank/DDBJ whole genome shotgun (WGS) entry which is preliminary data.</text>
</comment>
<evidence type="ECO:0000256" key="3">
    <source>
        <dbReference type="ARBA" id="ARBA00023163"/>
    </source>
</evidence>
<dbReference type="GO" id="GO:0003700">
    <property type="term" value="F:DNA-binding transcription factor activity"/>
    <property type="evidence" value="ECO:0007669"/>
    <property type="project" value="InterPro"/>
</dbReference>
<dbReference type="InterPro" id="IPR018060">
    <property type="entry name" value="HTH_AraC"/>
</dbReference>
<dbReference type="RefSeq" id="WP_146866150.1">
    <property type="nucleotide sequence ID" value="NZ_BKAU01000005.1"/>
</dbReference>
<dbReference type="OrthoDB" id="1096411at2"/>
<dbReference type="AlphaFoldDB" id="A0A512RQP1"/>
<evidence type="ECO:0000313" key="6">
    <source>
        <dbReference type="Proteomes" id="UP000321436"/>
    </source>
</evidence>
<keyword evidence="6" id="KW-1185">Reference proteome</keyword>
<evidence type="ECO:0000256" key="2">
    <source>
        <dbReference type="ARBA" id="ARBA00023125"/>
    </source>
</evidence>
<keyword evidence="2" id="KW-0238">DNA-binding</keyword>
<protein>
    <submittedName>
        <fullName evidence="5">AraC family transcriptional regulator</fullName>
    </submittedName>
</protein>
<dbReference type="PANTHER" id="PTHR43280:SF32">
    <property type="entry name" value="TRANSCRIPTIONAL REGULATORY PROTEIN"/>
    <property type="match status" value="1"/>
</dbReference>
<dbReference type="InterPro" id="IPR003313">
    <property type="entry name" value="AraC-bd"/>
</dbReference>
<dbReference type="Proteomes" id="UP000321436">
    <property type="component" value="Unassembled WGS sequence"/>
</dbReference>
<dbReference type="Pfam" id="PF02311">
    <property type="entry name" value="AraC_binding"/>
    <property type="match status" value="1"/>
</dbReference>
<dbReference type="SMART" id="SM00342">
    <property type="entry name" value="HTH_ARAC"/>
    <property type="match status" value="1"/>
</dbReference>
<dbReference type="SUPFAM" id="SSF46689">
    <property type="entry name" value="Homeodomain-like"/>
    <property type="match status" value="1"/>
</dbReference>
<keyword evidence="3" id="KW-0804">Transcription</keyword>
<keyword evidence="1" id="KW-0805">Transcription regulation</keyword>
<reference evidence="5 6" key="1">
    <citation type="submission" date="2019-07" db="EMBL/GenBank/DDBJ databases">
        <title>Whole genome shotgun sequence of Chitinophaga cymbidii NBRC 109752.</title>
        <authorList>
            <person name="Hosoyama A."/>
            <person name="Uohara A."/>
            <person name="Ohji S."/>
            <person name="Ichikawa N."/>
        </authorList>
    </citation>
    <scope>NUCLEOTIDE SEQUENCE [LARGE SCALE GENOMIC DNA]</scope>
    <source>
        <strain evidence="5 6">NBRC 109752</strain>
    </source>
</reference>
<organism evidence="5 6">
    <name type="scientific">Chitinophaga cymbidii</name>
    <dbReference type="NCBI Taxonomy" id="1096750"/>
    <lineage>
        <taxon>Bacteria</taxon>
        <taxon>Pseudomonadati</taxon>
        <taxon>Bacteroidota</taxon>
        <taxon>Chitinophagia</taxon>
        <taxon>Chitinophagales</taxon>
        <taxon>Chitinophagaceae</taxon>
        <taxon>Chitinophaga</taxon>
    </lineage>
</organism>
<dbReference type="EMBL" id="BKAU01000005">
    <property type="protein sequence ID" value="GEP98016.1"/>
    <property type="molecule type" value="Genomic_DNA"/>
</dbReference>
<proteinExistence type="predicted"/>
<name>A0A512RQP1_9BACT</name>
<feature type="domain" description="HTH araC/xylS-type" evidence="4">
    <location>
        <begin position="185"/>
        <end position="283"/>
    </location>
</feature>
<evidence type="ECO:0000256" key="1">
    <source>
        <dbReference type="ARBA" id="ARBA00023015"/>
    </source>
</evidence>
<dbReference type="InterPro" id="IPR037923">
    <property type="entry name" value="HTH-like"/>
</dbReference>
<dbReference type="Pfam" id="PF12833">
    <property type="entry name" value="HTH_18"/>
    <property type="match status" value="1"/>
</dbReference>